<accession>X1ISP5</accession>
<evidence type="ECO:0000313" key="1">
    <source>
        <dbReference type="EMBL" id="GAH60538.1"/>
    </source>
</evidence>
<gene>
    <name evidence="1" type="ORF">S03H2_31071</name>
</gene>
<reference evidence="1" key="1">
    <citation type="journal article" date="2014" name="Front. Microbiol.">
        <title>High frequency of phylogenetically diverse reductive dehalogenase-homologous genes in deep subseafloor sedimentary metagenomes.</title>
        <authorList>
            <person name="Kawai M."/>
            <person name="Futagami T."/>
            <person name="Toyoda A."/>
            <person name="Takaki Y."/>
            <person name="Nishi S."/>
            <person name="Hori S."/>
            <person name="Arai W."/>
            <person name="Tsubouchi T."/>
            <person name="Morono Y."/>
            <person name="Uchiyama I."/>
            <person name="Ito T."/>
            <person name="Fujiyama A."/>
            <person name="Inagaki F."/>
            <person name="Takami H."/>
        </authorList>
    </citation>
    <scope>NUCLEOTIDE SEQUENCE</scope>
    <source>
        <strain evidence="1">Expedition CK06-06</strain>
    </source>
</reference>
<feature type="non-terminal residue" evidence="1">
    <location>
        <position position="94"/>
    </location>
</feature>
<protein>
    <submittedName>
        <fullName evidence="1">Uncharacterized protein</fullName>
    </submittedName>
</protein>
<name>X1ISP5_9ZZZZ</name>
<dbReference type="AlphaFoldDB" id="X1ISP5"/>
<dbReference type="EMBL" id="BARU01018820">
    <property type="protein sequence ID" value="GAH60538.1"/>
    <property type="molecule type" value="Genomic_DNA"/>
</dbReference>
<proteinExistence type="predicted"/>
<organism evidence="1">
    <name type="scientific">marine sediment metagenome</name>
    <dbReference type="NCBI Taxonomy" id="412755"/>
    <lineage>
        <taxon>unclassified sequences</taxon>
        <taxon>metagenomes</taxon>
        <taxon>ecological metagenomes</taxon>
    </lineage>
</organism>
<sequence>MKTNFVKTLNNLSPKEQSSLLKLVTKQIQQETLDAEIEAHRQIADLQSLTVDQLGSRLKNMHPGSAAYKATKLAHEQKLQSVAPPPPGSVMLAS</sequence>
<comment type="caution">
    <text evidence="1">The sequence shown here is derived from an EMBL/GenBank/DDBJ whole genome shotgun (WGS) entry which is preliminary data.</text>
</comment>